<organism evidence="2 3">
    <name type="scientific">Lentinula raphanica</name>
    <dbReference type="NCBI Taxonomy" id="153919"/>
    <lineage>
        <taxon>Eukaryota</taxon>
        <taxon>Fungi</taxon>
        <taxon>Dikarya</taxon>
        <taxon>Basidiomycota</taxon>
        <taxon>Agaricomycotina</taxon>
        <taxon>Agaricomycetes</taxon>
        <taxon>Agaricomycetidae</taxon>
        <taxon>Agaricales</taxon>
        <taxon>Marasmiineae</taxon>
        <taxon>Omphalotaceae</taxon>
        <taxon>Lentinula</taxon>
    </lineage>
</organism>
<feature type="compositionally biased region" description="Basic residues" evidence="1">
    <location>
        <begin position="255"/>
        <end position="266"/>
    </location>
</feature>
<feature type="non-terminal residue" evidence="2">
    <location>
        <position position="1"/>
    </location>
</feature>
<dbReference type="AlphaFoldDB" id="A0AA38U2G6"/>
<accession>A0AA38U2G6</accession>
<sequence length="320" mass="36647">NGNLLALGTDMELAMIQGAGKSFLKTNEPDYSNIHTSDAEEIVKYFSRICLVHCKRGIQCFDTPELKSEYERIKNFMYLSSDAEIDEFTSWVNGPRQSKVRGYPSIVGYMFMYSCLAWWKDKLKPCILSGIIRCRSKMTDTAWAITPTTTNINETQHKFTNEHTRTKTSIVEAILLAYDLDTKVENEIYSSLEHGILKNPHNTNFHRMGRNLNRKASKIRKHAESAEHDRTVQDIRAQIARAEGTVKGLKEDLRAKRKKHPQVRRPQRAESSSSGRVKMSASTKGKAREIAAPYPTVDGMLTLHCMCYLPVTLTLREWYY</sequence>
<reference evidence="2" key="1">
    <citation type="submission" date="2022-08" db="EMBL/GenBank/DDBJ databases">
        <authorList>
            <consortium name="DOE Joint Genome Institute"/>
            <person name="Min B."/>
            <person name="Riley R."/>
            <person name="Sierra-Patev S."/>
            <person name="Naranjo-Ortiz M."/>
            <person name="Looney B."/>
            <person name="Konkel Z."/>
            <person name="Slot J.C."/>
            <person name="Sakamoto Y."/>
            <person name="Steenwyk J.L."/>
            <person name="Rokas A."/>
            <person name="Carro J."/>
            <person name="Camarero S."/>
            <person name="Ferreira P."/>
            <person name="Molpeceres G."/>
            <person name="Ruiz-Duenas F.J."/>
            <person name="Serrano A."/>
            <person name="Henrissat B."/>
            <person name="Drula E."/>
            <person name="Hughes K.W."/>
            <person name="Mata J.L."/>
            <person name="Ishikawa N.K."/>
            <person name="Vargas-Isla R."/>
            <person name="Ushijima S."/>
            <person name="Smith C.A."/>
            <person name="Ahrendt S."/>
            <person name="Andreopoulos W."/>
            <person name="He G."/>
            <person name="Labutti K."/>
            <person name="Lipzen A."/>
            <person name="Ng V."/>
            <person name="Sandor L."/>
            <person name="Barry K."/>
            <person name="Martinez A.T."/>
            <person name="Xiao Y."/>
            <person name="Gibbons J.G."/>
            <person name="Terashima K."/>
            <person name="Hibbett D.S."/>
            <person name="Grigoriev I.V."/>
        </authorList>
    </citation>
    <scope>NUCLEOTIDE SEQUENCE</scope>
    <source>
        <strain evidence="2">TFB9207</strain>
    </source>
</reference>
<evidence type="ECO:0000256" key="1">
    <source>
        <dbReference type="SAM" id="MobiDB-lite"/>
    </source>
</evidence>
<evidence type="ECO:0000313" key="3">
    <source>
        <dbReference type="Proteomes" id="UP001163846"/>
    </source>
</evidence>
<dbReference type="Proteomes" id="UP001163846">
    <property type="component" value="Unassembled WGS sequence"/>
</dbReference>
<gene>
    <name evidence="2" type="ORF">F5878DRAFT_549835</name>
</gene>
<proteinExistence type="predicted"/>
<feature type="compositionally biased region" description="Polar residues" evidence="1">
    <location>
        <begin position="269"/>
        <end position="283"/>
    </location>
</feature>
<evidence type="ECO:0000313" key="2">
    <source>
        <dbReference type="EMBL" id="KAJ3831179.1"/>
    </source>
</evidence>
<dbReference type="EMBL" id="MU807713">
    <property type="protein sequence ID" value="KAJ3831179.1"/>
    <property type="molecule type" value="Genomic_DNA"/>
</dbReference>
<keyword evidence="3" id="KW-1185">Reference proteome</keyword>
<name>A0AA38U2G6_9AGAR</name>
<protein>
    <submittedName>
        <fullName evidence="2">Uncharacterized protein</fullName>
    </submittedName>
</protein>
<feature type="region of interest" description="Disordered" evidence="1">
    <location>
        <begin position="246"/>
        <end position="285"/>
    </location>
</feature>
<comment type="caution">
    <text evidence="2">The sequence shown here is derived from an EMBL/GenBank/DDBJ whole genome shotgun (WGS) entry which is preliminary data.</text>
</comment>